<dbReference type="AlphaFoldDB" id="A0AAN7FZ39"/>
<dbReference type="GO" id="GO:0006511">
    <property type="term" value="P:ubiquitin-dependent protein catabolic process"/>
    <property type="evidence" value="ECO:0007669"/>
    <property type="project" value="InterPro"/>
</dbReference>
<organism evidence="4 5">
    <name type="scientific">Quercus rubra</name>
    <name type="common">Northern red oak</name>
    <name type="synonym">Quercus borealis</name>
    <dbReference type="NCBI Taxonomy" id="3512"/>
    <lineage>
        <taxon>Eukaryota</taxon>
        <taxon>Viridiplantae</taxon>
        <taxon>Streptophyta</taxon>
        <taxon>Embryophyta</taxon>
        <taxon>Tracheophyta</taxon>
        <taxon>Spermatophyta</taxon>
        <taxon>Magnoliopsida</taxon>
        <taxon>eudicotyledons</taxon>
        <taxon>Gunneridae</taxon>
        <taxon>Pentapetalae</taxon>
        <taxon>rosids</taxon>
        <taxon>fabids</taxon>
        <taxon>Fagales</taxon>
        <taxon>Fagaceae</taxon>
        <taxon>Quercus</taxon>
    </lineage>
</organism>
<evidence type="ECO:0000259" key="3">
    <source>
        <dbReference type="SMART" id="SM00948"/>
    </source>
</evidence>
<dbReference type="PANTHER" id="PTHR11599">
    <property type="entry name" value="PROTEASOME SUBUNIT ALPHA/BETA"/>
    <property type="match status" value="1"/>
</dbReference>
<protein>
    <recommendedName>
        <fullName evidence="3">Proteasome alpha-type subunits domain-containing protein</fullName>
    </recommendedName>
</protein>
<dbReference type="FunFam" id="3.60.20.10:FF:000063">
    <property type="entry name" value="Proteasome subunit alpha type"/>
    <property type="match status" value="1"/>
</dbReference>
<evidence type="ECO:0000313" key="5">
    <source>
        <dbReference type="Proteomes" id="UP001324115"/>
    </source>
</evidence>
<dbReference type="InterPro" id="IPR029055">
    <property type="entry name" value="Ntn_hydrolases_N"/>
</dbReference>
<dbReference type="InterPro" id="IPR000426">
    <property type="entry name" value="Proteasome_asu_N"/>
</dbReference>
<dbReference type="InterPro" id="IPR023332">
    <property type="entry name" value="Proteasome_alpha-type"/>
</dbReference>
<keyword evidence="1 2" id="KW-0647">Proteasome</keyword>
<dbReference type="Pfam" id="PF00227">
    <property type="entry name" value="Proteasome"/>
    <property type="match status" value="1"/>
</dbReference>
<comment type="similarity">
    <text evidence="2">Belongs to the peptidase T1A family.</text>
</comment>
<dbReference type="PROSITE" id="PS51475">
    <property type="entry name" value="PROTEASOME_ALPHA_2"/>
    <property type="match status" value="1"/>
</dbReference>
<dbReference type="GO" id="GO:0019773">
    <property type="term" value="C:proteasome core complex, alpha-subunit complex"/>
    <property type="evidence" value="ECO:0007669"/>
    <property type="project" value="UniProtKB-UniRule"/>
</dbReference>
<comment type="caution">
    <text evidence="4">The sequence shown here is derived from an EMBL/GenBank/DDBJ whole genome shotgun (WGS) entry which is preliminary data.</text>
</comment>
<keyword evidence="5" id="KW-1185">Reference proteome</keyword>
<evidence type="ECO:0000313" key="4">
    <source>
        <dbReference type="EMBL" id="KAK4599811.1"/>
    </source>
</evidence>
<sequence>MFKNQYDVGVITFSPQGRLLQMEYSMEAVKRGSAAIGLRSKRHVVLAGVNRVPNSKLTTSYQKKIYKVEDQIGVAISGLAADGRSLLRYMQSESHPVGRLVVYLANKAQGRTQHLGNRPYGAGLLVAGLDESGTHLYYNCPSGNYFEYQAFAIGSHSEAAKTYLESKFENFMDSSREDLIKEALIATRETLQGKNLKSSICTVAVVGVEEPFHILDDETVQQLIDTFEIGGEEDPAAADAAEQGVGAELGAAPNQGVTPMHI</sequence>
<dbReference type="SUPFAM" id="SSF56235">
    <property type="entry name" value="N-terminal nucleophile aminohydrolases (Ntn hydrolases)"/>
    <property type="match status" value="1"/>
</dbReference>
<dbReference type="SMART" id="SM00948">
    <property type="entry name" value="Proteasome_A_N"/>
    <property type="match status" value="1"/>
</dbReference>
<reference evidence="4 5" key="1">
    <citation type="journal article" date="2023" name="G3 (Bethesda)">
        <title>A haplotype-resolved chromosome-scale genome for Quercus rubra L. provides insights into the genetics of adaptive traits for red oak species.</title>
        <authorList>
            <person name="Kapoor B."/>
            <person name="Jenkins J."/>
            <person name="Schmutz J."/>
            <person name="Zhebentyayeva T."/>
            <person name="Kuelheim C."/>
            <person name="Coggeshall M."/>
            <person name="Heim C."/>
            <person name="Lasky J.R."/>
            <person name="Leites L."/>
            <person name="Islam-Faridi N."/>
            <person name="Romero-Severson J."/>
            <person name="DeLeo V.L."/>
            <person name="Lucas S.M."/>
            <person name="Lazic D."/>
            <person name="Gailing O."/>
            <person name="Carlson J."/>
            <person name="Staton M."/>
        </authorList>
    </citation>
    <scope>NUCLEOTIDE SEQUENCE [LARGE SCALE GENOMIC DNA]</scope>
    <source>
        <strain evidence="4">Pseudo-F2</strain>
    </source>
</reference>
<name>A0AAN7FZ39_QUERU</name>
<dbReference type="Gene3D" id="3.60.20.10">
    <property type="entry name" value="Glutamine Phosphoribosylpyrophosphate, subunit 1, domain 1"/>
    <property type="match status" value="1"/>
</dbReference>
<feature type="domain" description="Proteasome alpha-type subunits" evidence="3">
    <location>
        <begin position="6"/>
        <end position="28"/>
    </location>
</feature>
<dbReference type="InterPro" id="IPR001353">
    <property type="entry name" value="Proteasome_sua/b"/>
</dbReference>
<dbReference type="InterPro" id="IPR050115">
    <property type="entry name" value="Proteasome_alpha"/>
</dbReference>
<dbReference type="Pfam" id="PF10584">
    <property type="entry name" value="Proteasome_A_N"/>
    <property type="match status" value="1"/>
</dbReference>
<evidence type="ECO:0000256" key="1">
    <source>
        <dbReference type="ARBA" id="ARBA00022942"/>
    </source>
</evidence>
<accession>A0AAN7FZ39</accession>
<evidence type="ECO:0000256" key="2">
    <source>
        <dbReference type="PROSITE-ProRule" id="PRU00808"/>
    </source>
</evidence>
<proteinExistence type="inferred from homology"/>
<dbReference type="EMBL" id="JAXUIC010000002">
    <property type="protein sequence ID" value="KAK4599811.1"/>
    <property type="molecule type" value="Genomic_DNA"/>
</dbReference>
<dbReference type="Proteomes" id="UP001324115">
    <property type="component" value="Unassembled WGS sequence"/>
</dbReference>
<gene>
    <name evidence="4" type="ORF">RGQ29_009740</name>
</gene>